<sequence length="439" mass="47757">MSIPDAAFQPIQLTLPSLTPSLVLQVLPYGLTLQSLYVQADGKTNDILIGPEDPHDHVSQKYTNTIVGRYCNRLPVPEDGQGLQVEKNGITATVTPRSNEKPTVSLHGGQTGWDSLVWTPLLDPSEVKLFTADELQTIDAEITPPSGLVFTRTSEDGEEGFPGRVRVEVLVALVPPKGNQIEKEQVNLGAVVLLYRAKLEEEGKVTPINLTQHWGFNLDASLQVGPPSIKDHKLTIAAENTVELDSTTALSTGRLLPVKGTHHAHAEKETGKIGELFPQNGYDEFYLFTRTPSYIPTRIPSSSLASSLTTTDQTQGVNIVKQILDLRPDPSTSPVTLESEKSGLKILFESNQSGVQFYTNNFASPSTNTRKRIHGGSTSTSELGDGYPAGSAAFLEFHEPLAGWMNPGTRGVSGDDTVLGQGEVYNNFVRVDVLYRTRQ</sequence>
<dbReference type="EMBL" id="MU274906">
    <property type="protein sequence ID" value="KAI0090921.1"/>
    <property type="molecule type" value="Genomic_DNA"/>
</dbReference>
<gene>
    <name evidence="1" type="ORF">BDY19DRAFT_932417</name>
</gene>
<evidence type="ECO:0000313" key="1">
    <source>
        <dbReference type="EMBL" id="KAI0090921.1"/>
    </source>
</evidence>
<proteinExistence type="predicted"/>
<evidence type="ECO:0000313" key="2">
    <source>
        <dbReference type="Proteomes" id="UP001055072"/>
    </source>
</evidence>
<keyword evidence="2" id="KW-1185">Reference proteome</keyword>
<dbReference type="Proteomes" id="UP001055072">
    <property type="component" value="Unassembled WGS sequence"/>
</dbReference>
<name>A0ACB8U9K5_9APHY</name>
<reference evidence="1" key="1">
    <citation type="journal article" date="2021" name="Environ. Microbiol.">
        <title>Gene family expansions and transcriptome signatures uncover fungal adaptations to wood decay.</title>
        <authorList>
            <person name="Hage H."/>
            <person name="Miyauchi S."/>
            <person name="Viragh M."/>
            <person name="Drula E."/>
            <person name="Min B."/>
            <person name="Chaduli D."/>
            <person name="Navarro D."/>
            <person name="Favel A."/>
            <person name="Norest M."/>
            <person name="Lesage-Meessen L."/>
            <person name="Balint B."/>
            <person name="Merenyi Z."/>
            <person name="de Eugenio L."/>
            <person name="Morin E."/>
            <person name="Martinez A.T."/>
            <person name="Baldrian P."/>
            <person name="Stursova M."/>
            <person name="Martinez M.J."/>
            <person name="Novotny C."/>
            <person name="Magnuson J.K."/>
            <person name="Spatafora J.W."/>
            <person name="Maurice S."/>
            <person name="Pangilinan J."/>
            <person name="Andreopoulos W."/>
            <person name="LaButti K."/>
            <person name="Hundley H."/>
            <person name="Na H."/>
            <person name="Kuo A."/>
            <person name="Barry K."/>
            <person name="Lipzen A."/>
            <person name="Henrissat B."/>
            <person name="Riley R."/>
            <person name="Ahrendt S."/>
            <person name="Nagy L.G."/>
            <person name="Grigoriev I.V."/>
            <person name="Martin F."/>
            <person name="Rosso M.N."/>
        </authorList>
    </citation>
    <scope>NUCLEOTIDE SEQUENCE</scope>
    <source>
        <strain evidence="1">CBS 384.51</strain>
    </source>
</reference>
<comment type="caution">
    <text evidence="1">The sequence shown here is derived from an EMBL/GenBank/DDBJ whole genome shotgun (WGS) entry which is preliminary data.</text>
</comment>
<organism evidence="1 2">
    <name type="scientific">Irpex rosettiformis</name>
    <dbReference type="NCBI Taxonomy" id="378272"/>
    <lineage>
        <taxon>Eukaryota</taxon>
        <taxon>Fungi</taxon>
        <taxon>Dikarya</taxon>
        <taxon>Basidiomycota</taxon>
        <taxon>Agaricomycotina</taxon>
        <taxon>Agaricomycetes</taxon>
        <taxon>Polyporales</taxon>
        <taxon>Irpicaceae</taxon>
        <taxon>Irpex</taxon>
    </lineage>
</organism>
<protein>
    <submittedName>
        <fullName evidence="1">Galactose mutarotase-like protein</fullName>
    </submittedName>
</protein>
<accession>A0ACB8U9K5</accession>